<dbReference type="EMBL" id="BSXS01012380">
    <property type="protein sequence ID" value="GMF02245.1"/>
    <property type="molecule type" value="Genomic_DNA"/>
</dbReference>
<keyword evidence="2" id="KW-1185">Reference proteome</keyword>
<sequence length="362" mass="41173">MNRYSKKNLSKVKNKRAKALASQPQTVDELFIAASQEEEYGDRWLSSDLSKALRFYQRAFNYYKSGLNLQSDHLDIRYNCSRLLFNVYTEYIKNESVYLSELTSCDESLSGNDDAVIQPLANIVKFFQISCDVIERFSWDLYYNSALCYFEYLEELTKESDGLSTHAEEVFSLLSQTKILLQQVLEYQVNDLNHFVKECESFEQDTNTSSYTKVDPQEAENQDDAYANTQETVLPSTICDTCLNCYRLVTTLYEACSAPDQYKLIEENTSSFLSSIDEISTFLIGNFNPSSTGMIPSLDTESIDGLKVAKLGLLASQVTDFDSLKFVWQSDSTSSVDSLLAEASSYRTLLDKFDVTENMIIA</sequence>
<reference evidence="1" key="1">
    <citation type="submission" date="2023-04" db="EMBL/GenBank/DDBJ databases">
        <title>Ambrosiozyma monospora NBRC 10751.</title>
        <authorList>
            <person name="Ichikawa N."/>
            <person name="Sato H."/>
            <person name="Tonouchi N."/>
        </authorList>
    </citation>
    <scope>NUCLEOTIDE SEQUENCE</scope>
    <source>
        <strain evidence="1">NBRC 10751</strain>
    </source>
</reference>
<gene>
    <name evidence="1" type="ORF">Amon02_001139900</name>
</gene>
<protein>
    <submittedName>
        <fullName evidence="1">Unnamed protein product</fullName>
    </submittedName>
</protein>
<evidence type="ECO:0000313" key="2">
    <source>
        <dbReference type="Proteomes" id="UP001165064"/>
    </source>
</evidence>
<comment type="caution">
    <text evidence="1">The sequence shown here is derived from an EMBL/GenBank/DDBJ whole genome shotgun (WGS) entry which is preliminary data.</text>
</comment>
<dbReference type="Proteomes" id="UP001165064">
    <property type="component" value="Unassembled WGS sequence"/>
</dbReference>
<evidence type="ECO:0000313" key="1">
    <source>
        <dbReference type="EMBL" id="GMF02245.1"/>
    </source>
</evidence>
<proteinExistence type="predicted"/>
<organism evidence="1 2">
    <name type="scientific">Ambrosiozyma monospora</name>
    <name type="common">Yeast</name>
    <name type="synonym">Endomycopsis monosporus</name>
    <dbReference type="NCBI Taxonomy" id="43982"/>
    <lineage>
        <taxon>Eukaryota</taxon>
        <taxon>Fungi</taxon>
        <taxon>Dikarya</taxon>
        <taxon>Ascomycota</taxon>
        <taxon>Saccharomycotina</taxon>
        <taxon>Pichiomycetes</taxon>
        <taxon>Pichiales</taxon>
        <taxon>Pichiaceae</taxon>
        <taxon>Ambrosiozyma</taxon>
    </lineage>
</organism>
<accession>A0ACB5U4Y8</accession>
<name>A0ACB5U4Y8_AMBMO</name>